<dbReference type="InterPro" id="IPR052721">
    <property type="entry name" value="ET_Amicyanin"/>
</dbReference>
<evidence type="ECO:0000259" key="3">
    <source>
        <dbReference type="Pfam" id="PF00127"/>
    </source>
</evidence>
<reference evidence="4 5" key="1">
    <citation type="submission" date="2014-06" db="EMBL/GenBank/DDBJ databases">
        <authorList>
            <person name="Ngugi D.K."/>
            <person name="Blom J."/>
            <person name="Alam I."/>
            <person name="Rashid M."/>
            <person name="Ba Alawi W."/>
            <person name="Zhang G."/>
            <person name="Hikmawan T."/>
            <person name="Guan Y."/>
            <person name="Antunes A."/>
            <person name="Siam R."/>
            <person name="Eldorry H."/>
            <person name="Bajic V."/>
            <person name="Stingl U."/>
        </authorList>
    </citation>
    <scope>NUCLEOTIDE SEQUENCE [LARGE SCALE GENOMIC DNA]</scope>
    <source>
        <strain evidence="4">SCGC AAA799-E16</strain>
    </source>
</reference>
<dbReference type="EMBL" id="JNVL01000004">
    <property type="protein sequence ID" value="KER06872.1"/>
    <property type="molecule type" value="Genomic_DNA"/>
</dbReference>
<dbReference type="Proteomes" id="UP000028027">
    <property type="component" value="Unassembled WGS sequence"/>
</dbReference>
<dbReference type="Pfam" id="PF00127">
    <property type="entry name" value="Copper-bind"/>
    <property type="match status" value="1"/>
</dbReference>
<dbReference type="InterPro" id="IPR000923">
    <property type="entry name" value="BlueCu_1"/>
</dbReference>
<keyword evidence="1" id="KW-0479">Metal-binding</keyword>
<dbReference type="Gene3D" id="2.60.40.420">
    <property type="entry name" value="Cupredoxins - blue copper proteins"/>
    <property type="match status" value="1"/>
</dbReference>
<protein>
    <submittedName>
        <fullName evidence="4">Plastocyanin protein</fullName>
    </submittedName>
</protein>
<dbReference type="PATRIC" id="fig|1502292.3.peg.328"/>
<dbReference type="SUPFAM" id="SSF49503">
    <property type="entry name" value="Cupredoxins"/>
    <property type="match status" value="1"/>
</dbReference>
<dbReference type="GO" id="GO:0005507">
    <property type="term" value="F:copper ion binding"/>
    <property type="evidence" value="ECO:0007669"/>
    <property type="project" value="InterPro"/>
</dbReference>
<sequence>MNHKFLVGLFSLVLVFSSIQVAYGGGSGSEESDILFINQNYFKVQLETSPSILEGNEDHIVFDIITINDDTGEVVLGAEHKVEIFDGQGNLIVEFEAYSPNDKIQTQIVPSQSLNFLGETAENGAWLASNDSPLTIEAPLFLQGGLVDVQMTLLSIDNEPVSGTETTFQILFTMGEFIPFSIDVDDVTHDLMFATYFDKIENFHYDERDKKLTAHMPFNWDEDFIESIPFVHAEYYIPKTVDVFENYEIIMTVNDMSYFGTIDRSGDEEIVVHFLLSSKKLLKMIDENPPDLSGKMIFGIESGKKRDVQKSDASLEDGDKVIQLSSEEDWKFHLSLSPKGKINPGNDVTLHIEFHDPISNVIIQQNVYDLDIFLNGRIVESKQGLEAPDGTDSVTVNFDQTGSAIVRISNVNNFDTSGEFSFQVYAPKEELTGDHFVDIGVGTSIPGCENNDTCYLPTNLNIEPNQVVLWDNKDSSAHTVTSGTPEEDTSSIFDSGIIPAGEKFSFKFEQNGVYDYYCTLHPWMIGSITVGDTKPAVPEWIKQNAGWWAEGAIDDNAFVQGMQYLIKEDVLRIPPTSSNEGSGSNEIPAWIKNNAGWWAEGAIDDNAFVQGIQYLIKEGILQIQN</sequence>
<dbReference type="AlphaFoldDB" id="A0A081S7G9"/>
<keyword evidence="2" id="KW-0186">Copper</keyword>
<dbReference type="PANTHER" id="PTHR36507:SF1">
    <property type="entry name" value="BLL1555 PROTEIN"/>
    <property type="match status" value="1"/>
</dbReference>
<dbReference type="PANTHER" id="PTHR36507">
    <property type="entry name" value="BLL1555 PROTEIN"/>
    <property type="match status" value="1"/>
</dbReference>
<accession>A0A081S7G9</accession>
<feature type="domain" description="Blue (type 1) copper" evidence="3">
    <location>
        <begin position="448"/>
        <end position="530"/>
    </location>
</feature>
<evidence type="ECO:0000256" key="1">
    <source>
        <dbReference type="ARBA" id="ARBA00022723"/>
    </source>
</evidence>
<organism evidence="4 5">
    <name type="scientific">Marine Group I thaumarchaeote SCGC AAA799-E16</name>
    <dbReference type="NCBI Taxonomy" id="1502292"/>
    <lineage>
        <taxon>Archaea</taxon>
        <taxon>Nitrososphaerota</taxon>
        <taxon>Marine Group I</taxon>
    </lineage>
</organism>
<evidence type="ECO:0000256" key="2">
    <source>
        <dbReference type="ARBA" id="ARBA00023008"/>
    </source>
</evidence>
<dbReference type="GO" id="GO:0009055">
    <property type="term" value="F:electron transfer activity"/>
    <property type="evidence" value="ECO:0007669"/>
    <property type="project" value="InterPro"/>
</dbReference>
<name>A0A081S7G9_9ARCH</name>
<gene>
    <name evidence="4" type="primary">petE</name>
    <name evidence="4" type="ORF">AAA799E16_00388</name>
</gene>
<comment type="caution">
    <text evidence="4">The sequence shown here is derived from an EMBL/GenBank/DDBJ whole genome shotgun (WGS) entry which is preliminary data.</text>
</comment>
<proteinExistence type="predicted"/>
<evidence type="ECO:0000313" key="5">
    <source>
        <dbReference type="Proteomes" id="UP000028027"/>
    </source>
</evidence>
<evidence type="ECO:0000313" key="4">
    <source>
        <dbReference type="EMBL" id="KER06872.1"/>
    </source>
</evidence>
<keyword evidence="5" id="KW-1185">Reference proteome</keyword>
<dbReference type="InterPro" id="IPR008972">
    <property type="entry name" value="Cupredoxin"/>
</dbReference>